<keyword evidence="6 8" id="KW-0067">ATP-binding</keyword>
<dbReference type="AlphaFoldDB" id="A0AAJ0U081"/>
<dbReference type="NCBIfam" id="TIGR00125">
    <property type="entry name" value="cyt_tran_rel"/>
    <property type="match status" value="1"/>
</dbReference>
<feature type="binding site" evidence="8">
    <location>
        <begin position="149"/>
        <end position="152"/>
    </location>
    <ligand>
        <name>ATP</name>
        <dbReference type="ChEBI" id="CHEBI:30616"/>
    </ligand>
</feature>
<organism evidence="9 10">
    <name type="scientific">Halochromatium glycolicum</name>
    <dbReference type="NCBI Taxonomy" id="85075"/>
    <lineage>
        <taxon>Bacteria</taxon>
        <taxon>Pseudomonadati</taxon>
        <taxon>Pseudomonadota</taxon>
        <taxon>Gammaproteobacteria</taxon>
        <taxon>Chromatiales</taxon>
        <taxon>Chromatiaceae</taxon>
        <taxon>Halochromatium</taxon>
    </lineage>
</organism>
<comment type="pathway">
    <text evidence="1 8">Cofactor biosynthesis; (R)-pantothenate biosynthesis; (R)-pantothenate from (R)-pantoate and beta-alanine: step 1/1.</text>
</comment>
<dbReference type="InterPro" id="IPR042176">
    <property type="entry name" value="Pantoate_ligase_C"/>
</dbReference>
<comment type="caution">
    <text evidence="9">The sequence shown here is derived from an EMBL/GenBank/DDBJ whole genome shotgun (WGS) entry which is preliminary data.</text>
</comment>
<gene>
    <name evidence="8" type="primary">panC</name>
    <name evidence="9" type="ORF">CKO40_00225</name>
</gene>
<dbReference type="GO" id="GO:0015940">
    <property type="term" value="P:pantothenate biosynthetic process"/>
    <property type="evidence" value="ECO:0007669"/>
    <property type="project" value="UniProtKB-UniRule"/>
</dbReference>
<comment type="similarity">
    <text evidence="2 8">Belongs to the pantothenate synthetase family.</text>
</comment>
<evidence type="ECO:0000256" key="2">
    <source>
        <dbReference type="ARBA" id="ARBA00009256"/>
    </source>
</evidence>
<evidence type="ECO:0000256" key="3">
    <source>
        <dbReference type="ARBA" id="ARBA00022598"/>
    </source>
</evidence>
<dbReference type="Gene3D" id="3.30.1300.10">
    <property type="entry name" value="Pantoate-beta-alanine ligase, C-terminal domain"/>
    <property type="match status" value="1"/>
</dbReference>
<sequence length="291" mass="31686">MERVEYVRELRERRAAWRRAGQRVALVPTMGHLHAGHLALISEAARYAGRVVATVFVNPLQFGAGEDFAAYPRTLERDARMLREAGCDLLFAPAETEVYPRGRDGQTFVEVPGLSDDLCGSSRPGHFRGVATVVAKLFNMVQPEVAVFGEKDFQQLLVIRRMAADLDLPIEIVGAPTVREADGLAMSSRNAYLSTAERAIAPRLYQTLIAAAARLRAGASSTEIEQEGMDALSAAGFVPDYLSIRRRADLLPPAEPPRDEADRALILLAAARLGRARLIDNLACDLGVPVA</sequence>
<dbReference type="GO" id="GO:0004592">
    <property type="term" value="F:pantoate-beta-alanine ligase activity"/>
    <property type="evidence" value="ECO:0007669"/>
    <property type="project" value="UniProtKB-UniRule"/>
</dbReference>
<protein>
    <recommendedName>
        <fullName evidence="8">Pantothenate synthetase</fullName>
        <shortName evidence="8">PS</shortName>
        <ecNumber evidence="8">6.3.2.1</ecNumber>
    </recommendedName>
    <alternativeName>
        <fullName evidence="8">Pantoate--beta-alanine ligase</fullName>
    </alternativeName>
    <alternativeName>
        <fullName evidence="8">Pantoate-activating enzyme</fullName>
    </alternativeName>
</protein>
<dbReference type="PANTHER" id="PTHR21299">
    <property type="entry name" value="CYTIDYLATE KINASE/PANTOATE-BETA-ALANINE LIGASE"/>
    <property type="match status" value="1"/>
</dbReference>
<comment type="function">
    <text evidence="8">Catalyzes the condensation of pantoate with beta-alanine in an ATP-dependent reaction via a pantoyl-adenylate intermediate.</text>
</comment>
<feature type="binding site" evidence="8">
    <location>
        <position position="178"/>
    </location>
    <ligand>
        <name>ATP</name>
        <dbReference type="ChEBI" id="CHEBI:30616"/>
    </ligand>
</feature>
<dbReference type="GO" id="GO:0005829">
    <property type="term" value="C:cytosol"/>
    <property type="evidence" value="ECO:0007669"/>
    <property type="project" value="TreeGrafter"/>
</dbReference>
<keyword evidence="3 8" id="KW-0436">Ligase</keyword>
<feature type="binding site" evidence="8">
    <location>
        <begin position="186"/>
        <end position="189"/>
    </location>
    <ligand>
        <name>ATP</name>
        <dbReference type="ChEBI" id="CHEBI:30616"/>
    </ligand>
</feature>
<comment type="catalytic activity">
    <reaction evidence="7 8">
        <text>(R)-pantoate + beta-alanine + ATP = (R)-pantothenate + AMP + diphosphate + H(+)</text>
        <dbReference type="Rhea" id="RHEA:10912"/>
        <dbReference type="ChEBI" id="CHEBI:15378"/>
        <dbReference type="ChEBI" id="CHEBI:15980"/>
        <dbReference type="ChEBI" id="CHEBI:29032"/>
        <dbReference type="ChEBI" id="CHEBI:30616"/>
        <dbReference type="ChEBI" id="CHEBI:33019"/>
        <dbReference type="ChEBI" id="CHEBI:57966"/>
        <dbReference type="ChEBI" id="CHEBI:456215"/>
        <dbReference type="EC" id="6.3.2.1"/>
    </reaction>
</comment>
<dbReference type="Pfam" id="PF02569">
    <property type="entry name" value="Pantoate_ligase"/>
    <property type="match status" value="1"/>
</dbReference>
<evidence type="ECO:0000256" key="6">
    <source>
        <dbReference type="ARBA" id="ARBA00022840"/>
    </source>
</evidence>
<reference evidence="9" key="1">
    <citation type="submission" date="2017-08" db="EMBL/GenBank/DDBJ databases">
        <authorList>
            <person name="Imhoff J.F."/>
            <person name="Rahn T."/>
            <person name="Kuenzel S."/>
            <person name="Neulinger S.C."/>
        </authorList>
    </citation>
    <scope>NUCLEOTIDE SEQUENCE</scope>
    <source>
        <strain evidence="9">DSM 11080</strain>
    </source>
</reference>
<feature type="active site" description="Proton donor" evidence="8">
    <location>
        <position position="37"/>
    </location>
</feature>
<dbReference type="RefSeq" id="WP_200343617.1">
    <property type="nucleotide sequence ID" value="NZ_NRSJ01000001.1"/>
</dbReference>
<dbReference type="InterPro" id="IPR003721">
    <property type="entry name" value="Pantoate_ligase"/>
</dbReference>
<dbReference type="HAMAP" id="MF_00158">
    <property type="entry name" value="PanC"/>
    <property type="match status" value="1"/>
</dbReference>
<evidence type="ECO:0000256" key="5">
    <source>
        <dbReference type="ARBA" id="ARBA00022741"/>
    </source>
</evidence>
<proteinExistence type="inferred from homology"/>
<dbReference type="PANTHER" id="PTHR21299:SF1">
    <property type="entry name" value="PANTOATE--BETA-ALANINE LIGASE"/>
    <property type="match status" value="1"/>
</dbReference>
<dbReference type="Proteomes" id="UP001296776">
    <property type="component" value="Unassembled WGS sequence"/>
</dbReference>
<dbReference type="Gene3D" id="3.40.50.620">
    <property type="entry name" value="HUPs"/>
    <property type="match status" value="1"/>
</dbReference>
<evidence type="ECO:0000256" key="4">
    <source>
        <dbReference type="ARBA" id="ARBA00022655"/>
    </source>
</evidence>
<reference evidence="9" key="2">
    <citation type="journal article" date="2020" name="Microorganisms">
        <title>Osmotic Adaptation and Compatible Solute Biosynthesis of Phototrophic Bacteria as Revealed from Genome Analyses.</title>
        <authorList>
            <person name="Imhoff J.F."/>
            <person name="Rahn T."/>
            <person name="Kunzel S."/>
            <person name="Keller A."/>
            <person name="Neulinger S.C."/>
        </authorList>
    </citation>
    <scope>NUCLEOTIDE SEQUENCE</scope>
    <source>
        <strain evidence="9">DSM 11080</strain>
    </source>
</reference>
<feature type="binding site" evidence="8">
    <location>
        <position position="61"/>
    </location>
    <ligand>
        <name>(R)-pantoate</name>
        <dbReference type="ChEBI" id="CHEBI:15980"/>
    </ligand>
</feature>
<keyword evidence="4 8" id="KW-0566">Pantothenate biosynthesis</keyword>
<dbReference type="NCBIfam" id="TIGR00018">
    <property type="entry name" value="panC"/>
    <property type="match status" value="1"/>
</dbReference>
<feature type="binding site" evidence="8">
    <location>
        <position position="155"/>
    </location>
    <ligand>
        <name>(R)-pantoate</name>
        <dbReference type="ChEBI" id="CHEBI:15980"/>
    </ligand>
</feature>
<dbReference type="FunFam" id="3.40.50.620:FF:000013">
    <property type="entry name" value="Pantothenate synthetase"/>
    <property type="match status" value="1"/>
</dbReference>
<dbReference type="SUPFAM" id="SSF52374">
    <property type="entry name" value="Nucleotidylyl transferase"/>
    <property type="match status" value="1"/>
</dbReference>
<dbReference type="InterPro" id="IPR004821">
    <property type="entry name" value="Cyt_trans-like"/>
</dbReference>
<dbReference type="EMBL" id="NRSJ01000001">
    <property type="protein sequence ID" value="MBK1703016.1"/>
    <property type="molecule type" value="Genomic_DNA"/>
</dbReference>
<dbReference type="CDD" id="cd00560">
    <property type="entry name" value="PanC"/>
    <property type="match status" value="1"/>
</dbReference>
<feature type="binding site" evidence="8">
    <location>
        <position position="61"/>
    </location>
    <ligand>
        <name>beta-alanine</name>
        <dbReference type="ChEBI" id="CHEBI:57966"/>
    </ligand>
</feature>
<evidence type="ECO:0000313" key="10">
    <source>
        <dbReference type="Proteomes" id="UP001296776"/>
    </source>
</evidence>
<evidence type="ECO:0000256" key="7">
    <source>
        <dbReference type="ARBA" id="ARBA00048258"/>
    </source>
</evidence>
<dbReference type="InterPro" id="IPR014729">
    <property type="entry name" value="Rossmann-like_a/b/a_fold"/>
</dbReference>
<comment type="miscellaneous">
    <text evidence="8">The reaction proceeds by a bi uni uni bi ping pong mechanism.</text>
</comment>
<keyword evidence="8" id="KW-0963">Cytoplasm</keyword>
<evidence type="ECO:0000313" key="9">
    <source>
        <dbReference type="EMBL" id="MBK1703016.1"/>
    </source>
</evidence>
<dbReference type="GO" id="GO:0005524">
    <property type="term" value="F:ATP binding"/>
    <property type="evidence" value="ECO:0007669"/>
    <property type="project" value="UniProtKB-KW"/>
</dbReference>
<accession>A0AAJ0U081</accession>
<comment type="subcellular location">
    <subcellularLocation>
        <location evidence="8">Cytoplasm</location>
    </subcellularLocation>
</comment>
<evidence type="ECO:0000256" key="8">
    <source>
        <dbReference type="HAMAP-Rule" id="MF_00158"/>
    </source>
</evidence>
<comment type="subunit">
    <text evidence="8">Homodimer.</text>
</comment>
<dbReference type="EC" id="6.3.2.1" evidence="8"/>
<name>A0AAJ0U081_9GAMM</name>
<keyword evidence="10" id="KW-1185">Reference proteome</keyword>
<evidence type="ECO:0000256" key="1">
    <source>
        <dbReference type="ARBA" id="ARBA00004990"/>
    </source>
</evidence>
<keyword evidence="5 8" id="KW-0547">Nucleotide-binding</keyword>
<feature type="binding site" evidence="8">
    <location>
        <begin position="30"/>
        <end position="37"/>
    </location>
    <ligand>
        <name>ATP</name>
        <dbReference type="ChEBI" id="CHEBI:30616"/>
    </ligand>
</feature>